<dbReference type="GO" id="GO:0006811">
    <property type="term" value="P:monoatomic ion transport"/>
    <property type="evidence" value="ECO:0007669"/>
    <property type="project" value="UniProtKB-KW"/>
</dbReference>
<dbReference type="PaxDb" id="2903-EOD32679"/>
<proteinExistence type="predicted"/>
<evidence type="ECO:0000313" key="9">
    <source>
        <dbReference type="EnsemblProtists" id="EOD32679"/>
    </source>
</evidence>
<dbReference type="InterPro" id="IPR010420">
    <property type="entry name" value="CASTOR/POLLUX/SYM8_dom"/>
</dbReference>
<reference evidence="10" key="1">
    <citation type="journal article" date="2013" name="Nature">
        <title>Pan genome of the phytoplankton Emiliania underpins its global distribution.</title>
        <authorList>
            <person name="Read B.A."/>
            <person name="Kegel J."/>
            <person name="Klute M.J."/>
            <person name="Kuo A."/>
            <person name="Lefebvre S.C."/>
            <person name="Maumus F."/>
            <person name="Mayer C."/>
            <person name="Miller J."/>
            <person name="Monier A."/>
            <person name="Salamov A."/>
            <person name="Young J."/>
            <person name="Aguilar M."/>
            <person name="Claverie J.M."/>
            <person name="Frickenhaus S."/>
            <person name="Gonzalez K."/>
            <person name="Herman E.K."/>
            <person name="Lin Y.C."/>
            <person name="Napier J."/>
            <person name="Ogata H."/>
            <person name="Sarno A.F."/>
            <person name="Shmutz J."/>
            <person name="Schroeder D."/>
            <person name="de Vargas C."/>
            <person name="Verret F."/>
            <person name="von Dassow P."/>
            <person name="Valentin K."/>
            <person name="Van de Peer Y."/>
            <person name="Wheeler G."/>
            <person name="Dacks J.B."/>
            <person name="Delwiche C.F."/>
            <person name="Dyhrman S.T."/>
            <person name="Glockner G."/>
            <person name="John U."/>
            <person name="Richards T."/>
            <person name="Worden A.Z."/>
            <person name="Zhang X."/>
            <person name="Grigoriev I.V."/>
            <person name="Allen A.E."/>
            <person name="Bidle K."/>
            <person name="Borodovsky M."/>
            <person name="Bowler C."/>
            <person name="Brownlee C."/>
            <person name="Cock J.M."/>
            <person name="Elias M."/>
            <person name="Gladyshev V.N."/>
            <person name="Groth M."/>
            <person name="Guda C."/>
            <person name="Hadaegh A."/>
            <person name="Iglesias-Rodriguez M.D."/>
            <person name="Jenkins J."/>
            <person name="Jones B.M."/>
            <person name="Lawson T."/>
            <person name="Leese F."/>
            <person name="Lindquist E."/>
            <person name="Lobanov A."/>
            <person name="Lomsadze A."/>
            <person name="Malik S.B."/>
            <person name="Marsh M.E."/>
            <person name="Mackinder L."/>
            <person name="Mock T."/>
            <person name="Mueller-Roeber B."/>
            <person name="Pagarete A."/>
            <person name="Parker M."/>
            <person name="Probert I."/>
            <person name="Quesneville H."/>
            <person name="Raines C."/>
            <person name="Rensing S.A."/>
            <person name="Riano-Pachon D.M."/>
            <person name="Richier S."/>
            <person name="Rokitta S."/>
            <person name="Shiraiwa Y."/>
            <person name="Soanes D.M."/>
            <person name="van der Giezen M."/>
            <person name="Wahlund T.M."/>
            <person name="Williams B."/>
            <person name="Wilson W."/>
            <person name="Wolfe G."/>
            <person name="Wurch L.L."/>
        </authorList>
    </citation>
    <scope>NUCLEOTIDE SEQUENCE</scope>
</reference>
<keyword evidence="4" id="KW-1133">Transmembrane helix</keyword>
<accession>A0A0D3KA94</accession>
<organism evidence="9 10">
    <name type="scientific">Emiliania huxleyi (strain CCMP1516)</name>
    <dbReference type="NCBI Taxonomy" id="280463"/>
    <lineage>
        <taxon>Eukaryota</taxon>
        <taxon>Haptista</taxon>
        <taxon>Haptophyta</taxon>
        <taxon>Prymnesiophyceae</taxon>
        <taxon>Isochrysidales</taxon>
        <taxon>Noelaerhabdaceae</taxon>
        <taxon>Emiliania</taxon>
    </lineage>
</organism>
<reference evidence="9" key="2">
    <citation type="submission" date="2024-10" db="UniProtKB">
        <authorList>
            <consortium name="EnsemblProtists"/>
        </authorList>
    </citation>
    <scope>IDENTIFICATION</scope>
</reference>
<feature type="region of interest" description="Disordered" evidence="7">
    <location>
        <begin position="142"/>
        <end position="171"/>
    </location>
</feature>
<keyword evidence="10" id="KW-1185">Reference proteome</keyword>
<evidence type="ECO:0000256" key="1">
    <source>
        <dbReference type="ARBA" id="ARBA00004127"/>
    </source>
</evidence>
<evidence type="ECO:0000256" key="3">
    <source>
        <dbReference type="ARBA" id="ARBA00022692"/>
    </source>
</evidence>
<dbReference type="KEGG" id="ehx:EMIHUDRAFT_230449"/>
<dbReference type="OMA" id="EIHIMAS"/>
<dbReference type="Proteomes" id="UP000013827">
    <property type="component" value="Unassembled WGS sequence"/>
</dbReference>
<evidence type="ECO:0000256" key="6">
    <source>
        <dbReference type="ARBA" id="ARBA00023136"/>
    </source>
</evidence>
<evidence type="ECO:0000256" key="2">
    <source>
        <dbReference type="ARBA" id="ARBA00022448"/>
    </source>
</evidence>
<evidence type="ECO:0000259" key="8">
    <source>
        <dbReference type="Pfam" id="PF06241"/>
    </source>
</evidence>
<keyword evidence="3" id="KW-0812">Transmembrane</keyword>
<feature type="compositionally biased region" description="Basic residues" evidence="7">
    <location>
        <begin position="338"/>
        <end position="352"/>
    </location>
</feature>
<feature type="region of interest" description="Disordered" evidence="7">
    <location>
        <begin position="318"/>
        <end position="354"/>
    </location>
</feature>
<evidence type="ECO:0000256" key="5">
    <source>
        <dbReference type="ARBA" id="ARBA00023065"/>
    </source>
</evidence>
<keyword evidence="6" id="KW-0472">Membrane</keyword>
<dbReference type="PANTHER" id="PTHR31563:SF10">
    <property type="entry name" value="ION CHANNEL POLLUX-RELATED"/>
    <property type="match status" value="1"/>
</dbReference>
<evidence type="ECO:0000256" key="4">
    <source>
        <dbReference type="ARBA" id="ARBA00022989"/>
    </source>
</evidence>
<dbReference type="EnsemblProtists" id="EOD32679">
    <property type="protein sequence ID" value="EOD32679"/>
    <property type="gene ID" value="EMIHUDRAFT_230449"/>
</dbReference>
<dbReference type="GeneID" id="17277992"/>
<feature type="domain" description="CASTOR/POLLUX/SYM8 ion channel conserved" evidence="8">
    <location>
        <begin position="45"/>
        <end position="133"/>
    </location>
</feature>
<dbReference type="PANTHER" id="PTHR31563">
    <property type="entry name" value="ION CHANNEL POLLUX-RELATED"/>
    <property type="match status" value="1"/>
</dbReference>
<name>A0A0D3KA94_EMIH1</name>
<keyword evidence="2" id="KW-0813">Transport</keyword>
<evidence type="ECO:0000313" key="10">
    <source>
        <dbReference type="Proteomes" id="UP000013827"/>
    </source>
</evidence>
<dbReference type="Pfam" id="PF06241">
    <property type="entry name" value="Castor_Poll_mid"/>
    <property type="match status" value="1"/>
</dbReference>
<dbReference type="GO" id="GO:0012505">
    <property type="term" value="C:endomembrane system"/>
    <property type="evidence" value="ECO:0007669"/>
    <property type="project" value="UniProtKB-SubCell"/>
</dbReference>
<protein>
    <recommendedName>
        <fullName evidence="8">CASTOR/POLLUX/SYM8 ion channel conserved domain-containing protein</fullName>
    </recommendedName>
</protein>
<evidence type="ECO:0000256" key="7">
    <source>
        <dbReference type="SAM" id="MobiDB-lite"/>
    </source>
</evidence>
<sequence length="487" mass="53375">MRTVVALSAFPKLAGHIVAEVRDVDNVENVRLVARHPIECVVANDTIGRMMINCARQPALASVLESLLGFEGDEFYLRAWPDLVGRSFHSIFLEDTLEGAVPIGLRKRNGSIILIPGPDELVDDHDEVLVLSRLGLGESRLSSVRMSPGAKPSEEEEDDSEEEHTPRGHGLVGADRAQHYLFLGWRNDVADMVAYLDEIAPHGSTLTIAAQLPLDERELQMNADGRHRRDGLQNLTLTHIVESVVSRHALEMLPLLACDAILILSDHGQSGDPTHADSLALAALMLTRDIQRRWCHDPTTTLPPLAEGIPLELASDRRPRLDDANPTSAGGASPSHWHTLRQSHRSGRRRRASRELNSECTVVTELRDISLQRNVRASGLAEGDFVASNELVSPILNTLLESTGPSLLIHPSTKYVKDGRCCSFLKLASKALAYGEIAIGYLVDGKTLVLNPRDKAEKLINWHHGDTVAVIAMLPPSGTKTSAEARW</sequence>
<dbReference type="HOGENOM" id="CLU_012980_2_0_1"/>
<dbReference type="AlphaFoldDB" id="A0A0D3KA94"/>
<comment type="subcellular location">
    <subcellularLocation>
        <location evidence="1">Endomembrane system</location>
        <topology evidence="1">Multi-pass membrane protein</topology>
    </subcellularLocation>
</comment>
<dbReference type="InterPro" id="IPR044849">
    <property type="entry name" value="CASTOR/POLLUX/SYM8-like"/>
</dbReference>
<keyword evidence="5" id="KW-0406">Ion transport</keyword>
<dbReference type="RefSeq" id="XP_005785108.1">
    <property type="nucleotide sequence ID" value="XM_005785051.1"/>
</dbReference>